<sequence length="409" mass="44139">LLGTSVWRQAATQVFFSLGLGFGSVIAYSSYNPRHNDCHADGLLVAGINFLTSLLATLVVFAVLGFRATAIARACLPTLDPAALSPPQYSTWYHRLPAELGTALQGHVSISPPQGVEGTGLAFITFTEAMTLFPASPFWSVLFFLMLLNLGLSTMLGNMQGILTPLLDRYPPLQLLCCAGGFLLGLMFVQRSGSYFVAMFDDYSATLPLVAVVSCEAISVAWVYGTDRFLAEVEDMLGWRPWRRGWRPWRLYGYMWRYGSLLAMLGLLLASLGQICHSPPTYQAWDRAQVRRPRGWVGAGQGAGTPAWMGPWGWSGRGAGMWGQRGPWVGAGQGAGTPAWMGPWGWSGRGARMQGQRGPWVGAGRGAGAEETAGRGWAGSWDARVDGPMGLVWEGSRHAGAEGSVGRGW</sequence>
<reference evidence="8" key="2">
    <citation type="submission" date="2025-09" db="UniProtKB">
        <authorList>
            <consortium name="Ensembl"/>
        </authorList>
    </citation>
    <scope>IDENTIFICATION</scope>
</reference>
<feature type="transmembrane region" description="Helical" evidence="7">
    <location>
        <begin position="170"/>
        <end position="189"/>
    </location>
</feature>
<feature type="binding site" evidence="6">
    <location>
        <position position="17"/>
    </location>
    <ligand>
        <name>Na(+)</name>
        <dbReference type="ChEBI" id="CHEBI:29101"/>
        <label>1</label>
    </ligand>
</feature>
<feature type="binding site" evidence="6">
    <location>
        <position position="150"/>
    </location>
    <ligand>
        <name>Na(+)</name>
        <dbReference type="ChEBI" id="CHEBI:29101"/>
        <label>1</label>
    </ligand>
</feature>
<keyword evidence="6" id="KW-0479">Metal-binding</keyword>
<evidence type="ECO:0000256" key="6">
    <source>
        <dbReference type="PIRSR" id="PIRSR600175-1"/>
    </source>
</evidence>
<dbReference type="GO" id="GO:0035725">
    <property type="term" value="P:sodium ion transmembrane transport"/>
    <property type="evidence" value="ECO:0007669"/>
    <property type="project" value="TreeGrafter"/>
</dbReference>
<evidence type="ECO:0000256" key="3">
    <source>
        <dbReference type="ARBA" id="ARBA00022692"/>
    </source>
</evidence>
<dbReference type="Pfam" id="PF00209">
    <property type="entry name" value="SNF"/>
    <property type="match status" value="1"/>
</dbReference>
<dbReference type="GeneTree" id="ENSGT00940000163157"/>
<evidence type="ECO:0000256" key="2">
    <source>
        <dbReference type="ARBA" id="ARBA00022448"/>
    </source>
</evidence>
<proteinExistence type="predicted"/>
<keyword evidence="6" id="KW-0915">Sodium</keyword>
<keyword evidence="9" id="KW-1185">Reference proteome</keyword>
<dbReference type="Proteomes" id="UP000694380">
    <property type="component" value="Unplaced"/>
</dbReference>
<keyword evidence="5 7" id="KW-0472">Membrane</keyword>
<feature type="transmembrane region" description="Helical" evidence="7">
    <location>
        <begin position="12"/>
        <end position="31"/>
    </location>
</feature>
<dbReference type="PANTHER" id="PTHR11616:SF233">
    <property type="entry name" value="TRANSPORTER"/>
    <property type="match status" value="1"/>
</dbReference>
<keyword evidence="3 7" id="KW-0812">Transmembrane</keyword>
<dbReference type="PRINTS" id="PR00176">
    <property type="entry name" value="NANEUSMPORT"/>
</dbReference>
<dbReference type="AlphaFoldDB" id="A0A8C3HFQ4"/>
<organism evidence="8 9">
    <name type="scientific">Chrysemys picta bellii</name>
    <name type="common">Western painted turtle</name>
    <name type="synonym">Emys bellii</name>
    <dbReference type="NCBI Taxonomy" id="8478"/>
    <lineage>
        <taxon>Eukaryota</taxon>
        <taxon>Metazoa</taxon>
        <taxon>Chordata</taxon>
        <taxon>Craniata</taxon>
        <taxon>Vertebrata</taxon>
        <taxon>Euteleostomi</taxon>
        <taxon>Archelosauria</taxon>
        <taxon>Testudinata</taxon>
        <taxon>Testudines</taxon>
        <taxon>Cryptodira</taxon>
        <taxon>Durocryptodira</taxon>
        <taxon>Testudinoidea</taxon>
        <taxon>Emydidae</taxon>
        <taxon>Chrysemys</taxon>
    </lineage>
</organism>
<dbReference type="GO" id="GO:0005886">
    <property type="term" value="C:plasma membrane"/>
    <property type="evidence" value="ECO:0007669"/>
    <property type="project" value="TreeGrafter"/>
</dbReference>
<evidence type="ECO:0000313" key="9">
    <source>
        <dbReference type="Proteomes" id="UP000694380"/>
    </source>
</evidence>
<feature type="transmembrane region" description="Helical" evidence="7">
    <location>
        <begin position="251"/>
        <end position="273"/>
    </location>
</feature>
<evidence type="ECO:0000256" key="5">
    <source>
        <dbReference type="ARBA" id="ARBA00023136"/>
    </source>
</evidence>
<reference evidence="8" key="1">
    <citation type="submission" date="2025-08" db="UniProtKB">
        <authorList>
            <consortium name="Ensembl"/>
        </authorList>
    </citation>
    <scope>IDENTIFICATION</scope>
</reference>
<dbReference type="OMA" id="HNDCHAD"/>
<feature type="transmembrane region" description="Helical" evidence="7">
    <location>
        <begin position="43"/>
        <end position="64"/>
    </location>
</feature>
<dbReference type="SUPFAM" id="SSF161070">
    <property type="entry name" value="SNF-like"/>
    <property type="match status" value="1"/>
</dbReference>
<evidence type="ECO:0000256" key="1">
    <source>
        <dbReference type="ARBA" id="ARBA00004141"/>
    </source>
</evidence>
<keyword evidence="4 7" id="KW-1133">Transmembrane helix</keyword>
<feature type="transmembrane region" description="Helical" evidence="7">
    <location>
        <begin position="209"/>
        <end position="230"/>
    </location>
</feature>
<dbReference type="GO" id="GO:0046872">
    <property type="term" value="F:metal ion binding"/>
    <property type="evidence" value="ECO:0007669"/>
    <property type="project" value="UniProtKB-KW"/>
</dbReference>
<evidence type="ECO:0000256" key="4">
    <source>
        <dbReference type="ARBA" id="ARBA00022989"/>
    </source>
</evidence>
<dbReference type="PANTHER" id="PTHR11616">
    <property type="entry name" value="SODIUM/CHLORIDE DEPENDENT TRANSPORTER"/>
    <property type="match status" value="1"/>
</dbReference>
<dbReference type="GO" id="GO:0006865">
    <property type="term" value="P:amino acid transport"/>
    <property type="evidence" value="ECO:0007669"/>
    <property type="project" value="TreeGrafter"/>
</dbReference>
<protein>
    <submittedName>
        <fullName evidence="8">Uncharacterized protein</fullName>
    </submittedName>
</protein>
<dbReference type="Ensembl" id="ENSCPBT00000020571.1">
    <property type="protein sequence ID" value="ENSCPBP00000017401.1"/>
    <property type="gene ID" value="ENSCPBG00000012749.1"/>
</dbReference>
<keyword evidence="2" id="KW-0813">Transport</keyword>
<accession>A0A8C3HFQ4</accession>
<feature type="binding site" evidence="6">
    <location>
        <position position="49"/>
    </location>
    <ligand>
        <name>Na(+)</name>
        <dbReference type="ChEBI" id="CHEBI:29101"/>
        <label>2</label>
    </ligand>
</feature>
<comment type="subcellular location">
    <subcellularLocation>
        <location evidence="1">Membrane</location>
        <topology evidence="1">Multi-pass membrane protein</topology>
    </subcellularLocation>
</comment>
<name>A0A8C3HFQ4_CHRPI</name>
<feature type="transmembrane region" description="Helical" evidence="7">
    <location>
        <begin position="138"/>
        <end position="158"/>
    </location>
</feature>
<dbReference type="InterPro" id="IPR000175">
    <property type="entry name" value="Na/ntran_symport"/>
</dbReference>
<dbReference type="PROSITE" id="PS50267">
    <property type="entry name" value="NA_NEUROTRAN_SYMP_3"/>
    <property type="match status" value="1"/>
</dbReference>
<dbReference type="InterPro" id="IPR037272">
    <property type="entry name" value="SNS_sf"/>
</dbReference>
<evidence type="ECO:0000313" key="8">
    <source>
        <dbReference type="Ensembl" id="ENSCPBP00000017401.1"/>
    </source>
</evidence>
<evidence type="ECO:0000256" key="7">
    <source>
        <dbReference type="SAM" id="Phobius"/>
    </source>
</evidence>